<keyword evidence="2" id="KW-1185">Reference proteome</keyword>
<dbReference type="Proteomes" id="UP001596135">
    <property type="component" value="Unassembled WGS sequence"/>
</dbReference>
<gene>
    <name evidence="1" type="ORF">ACFPYL_24220</name>
</gene>
<proteinExistence type="predicted"/>
<organism evidence="1 2">
    <name type="scientific">Nocardioides hankookensis</name>
    <dbReference type="NCBI Taxonomy" id="443157"/>
    <lineage>
        <taxon>Bacteria</taxon>
        <taxon>Bacillati</taxon>
        <taxon>Actinomycetota</taxon>
        <taxon>Actinomycetes</taxon>
        <taxon>Propionibacteriales</taxon>
        <taxon>Nocardioidaceae</taxon>
        <taxon>Nocardioides</taxon>
    </lineage>
</organism>
<dbReference type="EMBL" id="JBHSRJ010000009">
    <property type="protein sequence ID" value="MFC6046211.1"/>
    <property type="molecule type" value="Genomic_DNA"/>
</dbReference>
<dbReference type="RefSeq" id="WP_379160898.1">
    <property type="nucleotide sequence ID" value="NZ_JBHSRJ010000009.1"/>
</dbReference>
<dbReference type="SUPFAM" id="SSF55961">
    <property type="entry name" value="Bet v1-like"/>
    <property type="match status" value="1"/>
</dbReference>
<protein>
    <submittedName>
        <fullName evidence="1">SRPBCC family protein</fullName>
    </submittedName>
</protein>
<evidence type="ECO:0000313" key="1">
    <source>
        <dbReference type="EMBL" id="MFC6046211.1"/>
    </source>
</evidence>
<dbReference type="InterPro" id="IPR019587">
    <property type="entry name" value="Polyketide_cyclase/dehydratase"/>
</dbReference>
<dbReference type="InterPro" id="IPR023393">
    <property type="entry name" value="START-like_dom_sf"/>
</dbReference>
<comment type="caution">
    <text evidence="1">The sequence shown here is derived from an EMBL/GenBank/DDBJ whole genome shotgun (WGS) entry which is preliminary data.</text>
</comment>
<reference evidence="2" key="1">
    <citation type="journal article" date="2019" name="Int. J. Syst. Evol. Microbiol.">
        <title>The Global Catalogue of Microorganisms (GCM) 10K type strain sequencing project: providing services to taxonomists for standard genome sequencing and annotation.</title>
        <authorList>
            <consortium name="The Broad Institute Genomics Platform"/>
            <consortium name="The Broad Institute Genome Sequencing Center for Infectious Disease"/>
            <person name="Wu L."/>
            <person name="Ma J."/>
        </authorList>
    </citation>
    <scope>NUCLEOTIDE SEQUENCE [LARGE SCALE GENOMIC DNA]</scope>
    <source>
        <strain evidence="2">CCUG 54522</strain>
    </source>
</reference>
<sequence>MTDALRLSRSRTFPVGVARAFDAVLPLPLPQLFDRRYAALPAIREVRDQDGEWGTVGQTRTIVLADRSTMRETLVSVERPASFGYRIDQVHGPLRPLAASIDGLWAFEKAGTGVRITWSWTVHPSSTATSLLMPALGRMWQGYARQALERLEELLVT</sequence>
<evidence type="ECO:0000313" key="2">
    <source>
        <dbReference type="Proteomes" id="UP001596135"/>
    </source>
</evidence>
<name>A0ABW1LRR8_9ACTN</name>
<dbReference type="Pfam" id="PF10604">
    <property type="entry name" value="Polyketide_cyc2"/>
    <property type="match status" value="1"/>
</dbReference>
<dbReference type="Gene3D" id="3.30.530.20">
    <property type="match status" value="1"/>
</dbReference>
<accession>A0ABW1LRR8</accession>